<dbReference type="InterPro" id="IPR017871">
    <property type="entry name" value="ABC_transporter-like_CS"/>
</dbReference>
<accession>A0ABQ6GJT5</accession>
<sequence>MVLLKMDNVEFGYSEIPCLQDVSLQISAGEFVAVTGPNGSSKSTLLKLALGLLRPKSGEVKLQSGKPDGTKLKVSYVPQHIAAFNSGFPSRVHEFVRSGRYKEGSWLRRLTPKDHGIVEQALRDVGMWEMRGRRIGELSGGQKQRICMARALASEPDLFVLDEPTAGMDQQSRNALYAQMRRQVTQYNRTVIMVTHEQQELDSFLDRTIELTRKEEDTWGCCTTTLCSGHFGLAE</sequence>
<evidence type="ECO:0000313" key="6">
    <source>
        <dbReference type="Proteomes" id="UP001157114"/>
    </source>
</evidence>
<gene>
    <name evidence="5" type="ORF">MU1_53100</name>
</gene>
<dbReference type="SMART" id="SM00382">
    <property type="entry name" value="AAA"/>
    <property type="match status" value="1"/>
</dbReference>
<dbReference type="InterPro" id="IPR003593">
    <property type="entry name" value="AAA+_ATPase"/>
</dbReference>
<dbReference type="InterPro" id="IPR027417">
    <property type="entry name" value="P-loop_NTPase"/>
</dbReference>
<dbReference type="EMBL" id="BSSQ01000024">
    <property type="protein sequence ID" value="GLX70962.1"/>
    <property type="molecule type" value="Genomic_DNA"/>
</dbReference>
<evidence type="ECO:0000256" key="2">
    <source>
        <dbReference type="ARBA" id="ARBA00022741"/>
    </source>
</evidence>
<dbReference type="Pfam" id="PF00005">
    <property type="entry name" value="ABC_tran"/>
    <property type="match status" value="1"/>
</dbReference>
<dbReference type="PROSITE" id="PS00211">
    <property type="entry name" value="ABC_TRANSPORTER_1"/>
    <property type="match status" value="1"/>
</dbReference>
<comment type="caution">
    <text evidence="5">The sequence shown here is derived from an EMBL/GenBank/DDBJ whole genome shotgun (WGS) entry which is preliminary data.</text>
</comment>
<evidence type="ECO:0000313" key="5">
    <source>
        <dbReference type="EMBL" id="GLX70962.1"/>
    </source>
</evidence>
<evidence type="ECO:0000256" key="3">
    <source>
        <dbReference type="ARBA" id="ARBA00022840"/>
    </source>
</evidence>
<evidence type="ECO:0000256" key="1">
    <source>
        <dbReference type="ARBA" id="ARBA00022448"/>
    </source>
</evidence>
<dbReference type="InterPro" id="IPR003439">
    <property type="entry name" value="ABC_transporter-like_ATP-bd"/>
</dbReference>
<organism evidence="5 6">
    <name type="scientific">Paenibacillus glycanilyticus</name>
    <dbReference type="NCBI Taxonomy" id="126569"/>
    <lineage>
        <taxon>Bacteria</taxon>
        <taxon>Bacillati</taxon>
        <taxon>Bacillota</taxon>
        <taxon>Bacilli</taxon>
        <taxon>Bacillales</taxon>
        <taxon>Paenibacillaceae</taxon>
        <taxon>Paenibacillus</taxon>
    </lineage>
</organism>
<evidence type="ECO:0000259" key="4">
    <source>
        <dbReference type="PROSITE" id="PS50893"/>
    </source>
</evidence>
<keyword evidence="6" id="KW-1185">Reference proteome</keyword>
<proteinExistence type="predicted"/>
<dbReference type="PROSITE" id="PS50893">
    <property type="entry name" value="ABC_TRANSPORTER_2"/>
    <property type="match status" value="1"/>
</dbReference>
<dbReference type="Gene3D" id="3.40.50.300">
    <property type="entry name" value="P-loop containing nucleotide triphosphate hydrolases"/>
    <property type="match status" value="1"/>
</dbReference>
<dbReference type="InterPro" id="IPR050153">
    <property type="entry name" value="Metal_Ion_Import_ABC"/>
</dbReference>
<name>A0ABQ6GJT5_9BACL</name>
<dbReference type="GO" id="GO:0005524">
    <property type="term" value="F:ATP binding"/>
    <property type="evidence" value="ECO:0007669"/>
    <property type="project" value="UniProtKB-KW"/>
</dbReference>
<keyword evidence="2" id="KW-0547">Nucleotide-binding</keyword>
<feature type="domain" description="ABC transporter" evidence="4">
    <location>
        <begin position="4"/>
        <end position="234"/>
    </location>
</feature>
<reference evidence="5 6" key="1">
    <citation type="submission" date="2023-03" db="EMBL/GenBank/DDBJ databases">
        <title>Draft genome sequence of the bacteria which degrade cell wall of Tricholomamatutake.</title>
        <authorList>
            <person name="Konishi Y."/>
            <person name="Fukuta Y."/>
            <person name="Shirasaka N."/>
        </authorList>
    </citation>
    <scope>NUCLEOTIDE SEQUENCE [LARGE SCALE GENOMIC DNA]</scope>
    <source>
        <strain evidence="6">mu1</strain>
    </source>
</reference>
<dbReference type="PANTHER" id="PTHR42734:SF4">
    <property type="entry name" value="HIGH-AFFINITY ZINC UPTAKE SYSTEM ATP-BINDING PROTEIN ZNUC"/>
    <property type="match status" value="1"/>
</dbReference>
<dbReference type="Proteomes" id="UP001157114">
    <property type="component" value="Unassembled WGS sequence"/>
</dbReference>
<dbReference type="PANTHER" id="PTHR42734">
    <property type="entry name" value="METAL TRANSPORT SYSTEM ATP-BINDING PROTEIN TM_0124-RELATED"/>
    <property type="match status" value="1"/>
</dbReference>
<keyword evidence="1" id="KW-0813">Transport</keyword>
<dbReference type="SUPFAM" id="SSF52540">
    <property type="entry name" value="P-loop containing nucleoside triphosphate hydrolases"/>
    <property type="match status" value="1"/>
</dbReference>
<keyword evidence="3 5" id="KW-0067">ATP-binding</keyword>
<protein>
    <submittedName>
        <fullName evidence="5">Zinc ABC transporter ATP-binding protein</fullName>
    </submittedName>
</protein>